<evidence type="ECO:0000313" key="9">
    <source>
        <dbReference type="EMBL" id="GAA0158065.1"/>
    </source>
</evidence>
<evidence type="ECO:0000259" key="8">
    <source>
        <dbReference type="Pfam" id="PF23231"/>
    </source>
</evidence>
<dbReference type="EMBL" id="BAABME010019697">
    <property type="protein sequence ID" value="GAA0158065.1"/>
    <property type="molecule type" value="Genomic_DNA"/>
</dbReference>
<dbReference type="GO" id="GO:0000245">
    <property type="term" value="P:spliceosomal complex assembly"/>
    <property type="evidence" value="ECO:0007669"/>
    <property type="project" value="TreeGrafter"/>
</dbReference>
<evidence type="ECO:0000256" key="5">
    <source>
        <dbReference type="ARBA" id="ARBA00023187"/>
    </source>
</evidence>
<accession>A0AAV3Q2B2</accession>
<feature type="domain" description="Pre-mRNA-splicing factor Syf1/CRNKL1-like C-terminal HAT-repeats" evidence="8">
    <location>
        <begin position="27"/>
        <end position="107"/>
    </location>
</feature>
<comment type="caution">
    <text evidence="9">The sequence shown here is derived from an EMBL/GenBank/DDBJ whole genome shotgun (WGS) entry which is preliminary data.</text>
</comment>
<name>A0AAV3Q2B2_LITER</name>
<protein>
    <submittedName>
        <fullName evidence="9">RNA splicing factor</fullName>
    </submittedName>
</protein>
<dbReference type="GO" id="GO:0071014">
    <property type="term" value="C:post-mRNA release spliceosomal complex"/>
    <property type="evidence" value="ECO:0007669"/>
    <property type="project" value="TreeGrafter"/>
</dbReference>
<feature type="chain" id="PRO_5043651930" evidence="7">
    <location>
        <begin position="18"/>
        <end position="349"/>
    </location>
</feature>
<keyword evidence="3" id="KW-0507">mRNA processing</keyword>
<dbReference type="GO" id="GO:0071007">
    <property type="term" value="C:U2-type catalytic step 2 spliceosome"/>
    <property type="evidence" value="ECO:0007669"/>
    <property type="project" value="TreeGrafter"/>
</dbReference>
<dbReference type="SMART" id="SM00386">
    <property type="entry name" value="HAT"/>
    <property type="match status" value="6"/>
</dbReference>
<dbReference type="InterPro" id="IPR011990">
    <property type="entry name" value="TPR-like_helical_dom_sf"/>
</dbReference>
<proteinExistence type="inferred from homology"/>
<dbReference type="PANTHER" id="PTHR11246">
    <property type="entry name" value="PRE-MRNA SPLICING FACTOR"/>
    <property type="match status" value="1"/>
</dbReference>
<dbReference type="GO" id="GO:0000974">
    <property type="term" value="C:Prp19 complex"/>
    <property type="evidence" value="ECO:0007669"/>
    <property type="project" value="TreeGrafter"/>
</dbReference>
<dbReference type="InterPro" id="IPR055430">
    <property type="entry name" value="HAT_Syf1_CNRKL1_C"/>
</dbReference>
<organism evidence="9 10">
    <name type="scientific">Lithospermum erythrorhizon</name>
    <name type="common">Purple gromwell</name>
    <name type="synonym">Lithospermum officinale var. erythrorhizon</name>
    <dbReference type="NCBI Taxonomy" id="34254"/>
    <lineage>
        <taxon>Eukaryota</taxon>
        <taxon>Viridiplantae</taxon>
        <taxon>Streptophyta</taxon>
        <taxon>Embryophyta</taxon>
        <taxon>Tracheophyta</taxon>
        <taxon>Spermatophyta</taxon>
        <taxon>Magnoliopsida</taxon>
        <taxon>eudicotyledons</taxon>
        <taxon>Gunneridae</taxon>
        <taxon>Pentapetalae</taxon>
        <taxon>asterids</taxon>
        <taxon>lamiids</taxon>
        <taxon>Boraginales</taxon>
        <taxon>Boraginaceae</taxon>
        <taxon>Boraginoideae</taxon>
        <taxon>Lithospermeae</taxon>
        <taxon>Lithospermum</taxon>
    </lineage>
</organism>
<keyword evidence="7" id="KW-0732">Signal</keyword>
<evidence type="ECO:0000256" key="6">
    <source>
        <dbReference type="ARBA" id="ARBA00023242"/>
    </source>
</evidence>
<dbReference type="PANTHER" id="PTHR11246:SF3">
    <property type="entry name" value="CROOKED NECK-LIKE PROTEIN 1"/>
    <property type="match status" value="1"/>
</dbReference>
<evidence type="ECO:0000256" key="3">
    <source>
        <dbReference type="ARBA" id="ARBA00022664"/>
    </source>
</evidence>
<dbReference type="GO" id="GO:0071011">
    <property type="term" value="C:precatalytic spliceosome"/>
    <property type="evidence" value="ECO:0007669"/>
    <property type="project" value="TreeGrafter"/>
</dbReference>
<evidence type="ECO:0000256" key="2">
    <source>
        <dbReference type="ARBA" id="ARBA00008644"/>
    </source>
</evidence>
<dbReference type="InterPro" id="IPR045075">
    <property type="entry name" value="Syf1-like"/>
</dbReference>
<gene>
    <name evidence="9" type="ORF">LIER_38581</name>
</gene>
<feature type="signal peptide" evidence="7">
    <location>
        <begin position="1"/>
        <end position="17"/>
    </location>
</feature>
<sequence>MVDAVAALSAWVVGVSAWIRFAKSEVKNGEIPRARNVYQRAVDKLADDEDAEQLFVAFAEFEEKCKDVEKARCIYKSALDHILKGKAEDLYRKFVAFEKQYGDKEGIEDESLGSQGRIREAFERAVANVPPAQEKRYWQRYIYLWLNYVLYAELDAEDIDRTRDVYKECLALIPHDKFSFAKVWLLAAQFEIRQLNLQGARKILGQALGRAPKDMIFKKYIEIELQLGNIDCCRKLYEKYLEWSSENCYACSKNAELERSLAETERARAIFELAIDQPALDMPELIWKLVRVKPPKKLKKRQPLETVGGPVGYEEYIDYLFPEETESTNLKILEAAYKWKKQKIAPSEY</sequence>
<evidence type="ECO:0000256" key="7">
    <source>
        <dbReference type="SAM" id="SignalP"/>
    </source>
</evidence>
<keyword evidence="5" id="KW-0508">mRNA splicing</keyword>
<dbReference type="AlphaFoldDB" id="A0AAV3Q2B2"/>
<keyword evidence="6" id="KW-0539">Nucleus</keyword>
<reference evidence="9 10" key="1">
    <citation type="submission" date="2024-01" db="EMBL/GenBank/DDBJ databases">
        <title>The complete chloroplast genome sequence of Lithospermum erythrorhizon: insights into the phylogenetic relationship among Boraginaceae species and the maternal lineages of purple gromwells.</title>
        <authorList>
            <person name="Okada T."/>
            <person name="Watanabe K."/>
        </authorList>
    </citation>
    <scope>NUCLEOTIDE SEQUENCE [LARGE SCALE GENOMIC DNA]</scope>
</reference>
<dbReference type="FunFam" id="1.25.40.10:FF:000072">
    <property type="entry name" value="Crooked neck-like protein 1"/>
    <property type="match status" value="1"/>
</dbReference>
<evidence type="ECO:0000256" key="4">
    <source>
        <dbReference type="ARBA" id="ARBA00022737"/>
    </source>
</evidence>
<dbReference type="Gene3D" id="1.25.40.10">
    <property type="entry name" value="Tetratricopeptide repeat domain"/>
    <property type="match status" value="2"/>
</dbReference>
<keyword evidence="10" id="KW-1185">Reference proteome</keyword>
<dbReference type="Pfam" id="PF23231">
    <property type="entry name" value="HAT_Syf1_CNRKL1_C"/>
    <property type="match status" value="2"/>
</dbReference>
<comment type="similarity">
    <text evidence="2">Belongs to the crooked-neck family.</text>
</comment>
<dbReference type="InterPro" id="IPR003107">
    <property type="entry name" value="HAT"/>
</dbReference>
<dbReference type="SUPFAM" id="SSF48452">
    <property type="entry name" value="TPR-like"/>
    <property type="match status" value="1"/>
</dbReference>
<comment type="subcellular location">
    <subcellularLocation>
        <location evidence="1">Nucleus</location>
    </subcellularLocation>
</comment>
<keyword evidence="4" id="KW-0677">Repeat</keyword>
<feature type="domain" description="Pre-mRNA-splicing factor Syf1/CRNKL1-like C-terminal HAT-repeats" evidence="8">
    <location>
        <begin position="144"/>
        <end position="275"/>
    </location>
</feature>
<evidence type="ECO:0000256" key="1">
    <source>
        <dbReference type="ARBA" id="ARBA00004123"/>
    </source>
</evidence>
<evidence type="ECO:0000313" key="10">
    <source>
        <dbReference type="Proteomes" id="UP001454036"/>
    </source>
</evidence>
<dbReference type="Proteomes" id="UP001454036">
    <property type="component" value="Unassembled WGS sequence"/>
</dbReference>